<evidence type="ECO:0000259" key="12">
    <source>
        <dbReference type="PROSITE" id="PS50893"/>
    </source>
</evidence>
<dbReference type="PROSITE" id="PS00211">
    <property type="entry name" value="ABC_TRANSPORTER_1"/>
    <property type="match status" value="1"/>
</dbReference>
<dbReference type="AlphaFoldDB" id="A0A4R2MH87"/>
<dbReference type="Pfam" id="PF00664">
    <property type="entry name" value="ABC_membrane"/>
    <property type="match status" value="1"/>
</dbReference>
<dbReference type="GO" id="GO:0015421">
    <property type="term" value="F:ABC-type oligopeptide transporter activity"/>
    <property type="evidence" value="ECO:0007669"/>
    <property type="project" value="TreeGrafter"/>
</dbReference>
<dbReference type="InterPro" id="IPR011917">
    <property type="entry name" value="ABC_transpr_lipidA"/>
</dbReference>
<sequence length="589" mass="64317">MTRNDSFALYRRLLGYVRPYSKVFALGVLAMIINAAAEASVPALLQQLIDGSFVKKDPEFAHLMPLALIVLFIVRGLSDYVHSVALASVATHVVLDLRTTMFQRILTLPLAYFDRQPSAALMSKLTYNAQQISPIITSSLITIVKDSLTVVGLLGYMLWLNWKLSLLFFTVLPVIAWVIRSVSRRLRQFSRAQQNSMGSLTHVAHEVLGAPREIRIFGGAAYEAKRFHDVAASVRRYMMKTTRTSTANGPIVQFIAVLALAAIIYYATLATRSDQLTVGGFVSFFGAMALLLAPLKRLSNVNEALQRGLAAAASVFELIDAEPERDTGTRELSRSSGHLRFEDVGFRYPGAESDALDGVTLDIRPGESVALVGASGSGKSTLMSLIPRFYSPDRGRILLDELDTHELRLADLRANIALVTQHVVLFNDTVAANIAYGAPGEVSREQIERAAEAAHAMEFIRELPQGLDTPIGENGARLSGGQRQRLSIARALLKDAPILLLDEATSALDTESERIVQQAIDNLKRGRTTVTIAHRLSTIANADRVVVMDQGRVAEVGTHEELLARAGLYHKLHQLQFRDGSAPGATAAP</sequence>
<name>A0A4R2MH87_RUBGE</name>
<dbReference type="InterPro" id="IPR003439">
    <property type="entry name" value="ABC_transporter-like_ATP-bd"/>
</dbReference>
<accession>A0A4R2MH87</accession>
<dbReference type="PROSITE" id="PS50929">
    <property type="entry name" value="ABC_TM1F"/>
    <property type="match status" value="1"/>
</dbReference>
<dbReference type="InterPro" id="IPR003593">
    <property type="entry name" value="AAA+_ATPase"/>
</dbReference>
<keyword evidence="9" id="KW-0445">Lipid transport</keyword>
<feature type="transmembrane region" description="Helical" evidence="11">
    <location>
        <begin position="245"/>
        <end position="266"/>
    </location>
</feature>
<dbReference type="InterPro" id="IPR039421">
    <property type="entry name" value="Type_1_exporter"/>
</dbReference>
<protein>
    <submittedName>
        <fullName evidence="14">Subfamily B ATP-binding cassette protein MsbA</fullName>
    </submittedName>
</protein>
<feature type="domain" description="ABC transporter" evidence="12">
    <location>
        <begin position="339"/>
        <end position="575"/>
    </location>
</feature>
<dbReference type="CDD" id="cd18552">
    <property type="entry name" value="ABC_6TM_MsbA_like"/>
    <property type="match status" value="1"/>
</dbReference>
<evidence type="ECO:0000256" key="6">
    <source>
        <dbReference type="ARBA" id="ARBA00022840"/>
    </source>
</evidence>
<dbReference type="Pfam" id="PF00005">
    <property type="entry name" value="ABC_tran"/>
    <property type="match status" value="1"/>
</dbReference>
<dbReference type="SUPFAM" id="SSF52540">
    <property type="entry name" value="P-loop containing nucleoside triphosphate hydrolases"/>
    <property type="match status" value="1"/>
</dbReference>
<dbReference type="GO" id="GO:0034040">
    <property type="term" value="F:ATPase-coupled lipid transmembrane transporter activity"/>
    <property type="evidence" value="ECO:0007669"/>
    <property type="project" value="InterPro"/>
</dbReference>
<evidence type="ECO:0000256" key="9">
    <source>
        <dbReference type="ARBA" id="ARBA00023055"/>
    </source>
</evidence>
<gene>
    <name evidence="14" type="ORF">EV684_107151</name>
</gene>
<dbReference type="PROSITE" id="PS50893">
    <property type="entry name" value="ABC_TRANSPORTER_2"/>
    <property type="match status" value="1"/>
</dbReference>
<evidence type="ECO:0000313" key="15">
    <source>
        <dbReference type="Proteomes" id="UP000295106"/>
    </source>
</evidence>
<dbReference type="GO" id="GO:0005524">
    <property type="term" value="F:ATP binding"/>
    <property type="evidence" value="ECO:0007669"/>
    <property type="project" value="UniProtKB-KW"/>
</dbReference>
<evidence type="ECO:0000256" key="11">
    <source>
        <dbReference type="SAM" id="Phobius"/>
    </source>
</evidence>
<evidence type="ECO:0000256" key="1">
    <source>
        <dbReference type="ARBA" id="ARBA00004651"/>
    </source>
</evidence>
<feature type="transmembrane region" description="Helical" evidence="11">
    <location>
        <begin position="132"/>
        <end position="158"/>
    </location>
</feature>
<keyword evidence="3" id="KW-1003">Cell membrane</keyword>
<evidence type="ECO:0000256" key="3">
    <source>
        <dbReference type="ARBA" id="ARBA00022475"/>
    </source>
</evidence>
<feature type="domain" description="ABC transmembrane type-1" evidence="13">
    <location>
        <begin position="25"/>
        <end position="307"/>
    </location>
</feature>
<evidence type="ECO:0000256" key="7">
    <source>
        <dbReference type="ARBA" id="ARBA00022967"/>
    </source>
</evidence>
<dbReference type="FunFam" id="3.40.50.300:FF:000140">
    <property type="entry name" value="Lipid A export ATP-binding/permease protein MsbA"/>
    <property type="match status" value="1"/>
</dbReference>
<proteinExistence type="predicted"/>
<feature type="transmembrane region" description="Helical" evidence="11">
    <location>
        <begin position="60"/>
        <end position="78"/>
    </location>
</feature>
<dbReference type="Gene3D" id="1.20.1560.10">
    <property type="entry name" value="ABC transporter type 1, transmembrane domain"/>
    <property type="match status" value="1"/>
</dbReference>
<dbReference type="SMART" id="SM00382">
    <property type="entry name" value="AAA"/>
    <property type="match status" value="1"/>
</dbReference>
<dbReference type="GO" id="GO:0005886">
    <property type="term" value="C:plasma membrane"/>
    <property type="evidence" value="ECO:0007669"/>
    <property type="project" value="UniProtKB-SubCell"/>
</dbReference>
<feature type="transmembrane region" description="Helical" evidence="11">
    <location>
        <begin position="164"/>
        <end position="182"/>
    </location>
</feature>
<dbReference type="InterPro" id="IPR011527">
    <property type="entry name" value="ABC1_TM_dom"/>
</dbReference>
<dbReference type="Proteomes" id="UP000295106">
    <property type="component" value="Unassembled WGS sequence"/>
</dbReference>
<comment type="subcellular location">
    <subcellularLocation>
        <location evidence="1">Cell membrane</location>
        <topology evidence="1">Multi-pass membrane protein</topology>
    </subcellularLocation>
</comment>
<evidence type="ECO:0000256" key="8">
    <source>
        <dbReference type="ARBA" id="ARBA00022989"/>
    </source>
</evidence>
<evidence type="ECO:0000259" key="13">
    <source>
        <dbReference type="PROSITE" id="PS50929"/>
    </source>
</evidence>
<evidence type="ECO:0000256" key="2">
    <source>
        <dbReference type="ARBA" id="ARBA00022448"/>
    </source>
</evidence>
<dbReference type="PANTHER" id="PTHR43394:SF1">
    <property type="entry name" value="ATP-BINDING CASSETTE SUB-FAMILY B MEMBER 10, MITOCHONDRIAL"/>
    <property type="match status" value="1"/>
</dbReference>
<dbReference type="GeneID" id="99686241"/>
<evidence type="ECO:0000313" key="14">
    <source>
        <dbReference type="EMBL" id="TCP02146.1"/>
    </source>
</evidence>
<evidence type="ECO:0000256" key="4">
    <source>
        <dbReference type="ARBA" id="ARBA00022692"/>
    </source>
</evidence>
<feature type="transmembrane region" description="Helical" evidence="11">
    <location>
        <begin position="20"/>
        <end position="40"/>
    </location>
</feature>
<dbReference type="InterPro" id="IPR027417">
    <property type="entry name" value="P-loop_NTPase"/>
</dbReference>
<organism evidence="14 15">
    <name type="scientific">Rubrivivax gelatinosus</name>
    <name type="common">Rhodocyclus gelatinosus</name>
    <name type="synonym">Rhodopseudomonas gelatinosa</name>
    <dbReference type="NCBI Taxonomy" id="28068"/>
    <lineage>
        <taxon>Bacteria</taxon>
        <taxon>Pseudomonadati</taxon>
        <taxon>Pseudomonadota</taxon>
        <taxon>Betaproteobacteria</taxon>
        <taxon>Burkholderiales</taxon>
        <taxon>Sphaerotilaceae</taxon>
        <taxon>Rubrivivax</taxon>
    </lineage>
</organism>
<evidence type="ECO:0000256" key="10">
    <source>
        <dbReference type="ARBA" id="ARBA00023136"/>
    </source>
</evidence>
<keyword evidence="6 14" id="KW-0067">ATP-binding</keyword>
<dbReference type="OrthoDB" id="8554730at2"/>
<keyword evidence="2" id="KW-0813">Transport</keyword>
<dbReference type="GO" id="GO:0016887">
    <property type="term" value="F:ATP hydrolysis activity"/>
    <property type="evidence" value="ECO:0007669"/>
    <property type="project" value="InterPro"/>
</dbReference>
<dbReference type="RefSeq" id="WP_132647604.1">
    <property type="nucleotide sequence ID" value="NZ_CP181386.1"/>
</dbReference>
<keyword evidence="5" id="KW-0547">Nucleotide-binding</keyword>
<dbReference type="NCBIfam" id="TIGR02203">
    <property type="entry name" value="MsbA_lipidA"/>
    <property type="match status" value="1"/>
</dbReference>
<dbReference type="PANTHER" id="PTHR43394">
    <property type="entry name" value="ATP-DEPENDENT PERMEASE MDL1, MITOCHONDRIAL"/>
    <property type="match status" value="1"/>
</dbReference>
<dbReference type="InterPro" id="IPR036640">
    <property type="entry name" value="ABC1_TM_sf"/>
</dbReference>
<reference evidence="14 15" key="1">
    <citation type="submission" date="2019-03" db="EMBL/GenBank/DDBJ databases">
        <title>Genomic Encyclopedia of Type Strains, Phase IV (KMG-IV): sequencing the most valuable type-strain genomes for metagenomic binning, comparative biology and taxonomic classification.</title>
        <authorList>
            <person name="Goeker M."/>
        </authorList>
    </citation>
    <scope>NUCLEOTIDE SEQUENCE [LARGE SCALE GENOMIC DNA]</scope>
    <source>
        <strain evidence="14 15">DSM 1709</strain>
    </source>
</reference>
<comment type="caution">
    <text evidence="14">The sequence shown here is derived from an EMBL/GenBank/DDBJ whole genome shotgun (WGS) entry which is preliminary data.</text>
</comment>
<keyword evidence="8 11" id="KW-1133">Transmembrane helix</keyword>
<keyword evidence="10 11" id="KW-0472">Membrane</keyword>
<feature type="transmembrane region" description="Helical" evidence="11">
    <location>
        <begin position="278"/>
        <end position="295"/>
    </location>
</feature>
<keyword evidence="7" id="KW-1278">Translocase</keyword>
<dbReference type="InterPro" id="IPR017871">
    <property type="entry name" value="ABC_transporter-like_CS"/>
</dbReference>
<dbReference type="Gene3D" id="3.40.50.300">
    <property type="entry name" value="P-loop containing nucleotide triphosphate hydrolases"/>
    <property type="match status" value="1"/>
</dbReference>
<dbReference type="EMBL" id="SLXD01000007">
    <property type="protein sequence ID" value="TCP02146.1"/>
    <property type="molecule type" value="Genomic_DNA"/>
</dbReference>
<keyword evidence="4 11" id="KW-0812">Transmembrane</keyword>
<evidence type="ECO:0000256" key="5">
    <source>
        <dbReference type="ARBA" id="ARBA00022741"/>
    </source>
</evidence>
<dbReference type="SUPFAM" id="SSF90123">
    <property type="entry name" value="ABC transporter transmembrane region"/>
    <property type="match status" value="1"/>
</dbReference>